<name>A0A392W242_9FABA</name>
<comment type="caution">
    <text evidence="2">The sequence shown here is derived from an EMBL/GenBank/DDBJ whole genome shotgun (WGS) entry which is preliminary data.</text>
</comment>
<dbReference type="EMBL" id="LXQA011340200">
    <property type="protein sequence ID" value="MCI93829.1"/>
    <property type="molecule type" value="Genomic_DNA"/>
</dbReference>
<accession>A0A392W242</accession>
<evidence type="ECO:0000313" key="3">
    <source>
        <dbReference type="Proteomes" id="UP000265520"/>
    </source>
</evidence>
<feature type="non-terminal residue" evidence="2">
    <location>
        <position position="42"/>
    </location>
</feature>
<reference evidence="2 3" key="1">
    <citation type="journal article" date="2018" name="Front. Plant Sci.">
        <title>Red Clover (Trifolium pratense) and Zigzag Clover (T. medium) - A Picture of Genomic Similarities and Differences.</title>
        <authorList>
            <person name="Dluhosova J."/>
            <person name="Istvanek J."/>
            <person name="Nedelnik J."/>
            <person name="Repkova J."/>
        </authorList>
    </citation>
    <scope>NUCLEOTIDE SEQUENCE [LARGE SCALE GENOMIC DNA]</scope>
    <source>
        <strain evidence="3">cv. 10/8</strain>
        <tissue evidence="2">Leaf</tissue>
    </source>
</reference>
<evidence type="ECO:0000256" key="1">
    <source>
        <dbReference type="SAM" id="MobiDB-lite"/>
    </source>
</evidence>
<evidence type="ECO:0000313" key="2">
    <source>
        <dbReference type="EMBL" id="MCI93829.1"/>
    </source>
</evidence>
<feature type="compositionally biased region" description="Basic and acidic residues" evidence="1">
    <location>
        <begin position="24"/>
        <end position="42"/>
    </location>
</feature>
<protein>
    <submittedName>
        <fullName evidence="2">Uncharacterized protein</fullName>
    </submittedName>
</protein>
<dbReference type="Proteomes" id="UP000265520">
    <property type="component" value="Unassembled WGS sequence"/>
</dbReference>
<organism evidence="2 3">
    <name type="scientific">Trifolium medium</name>
    <dbReference type="NCBI Taxonomy" id="97028"/>
    <lineage>
        <taxon>Eukaryota</taxon>
        <taxon>Viridiplantae</taxon>
        <taxon>Streptophyta</taxon>
        <taxon>Embryophyta</taxon>
        <taxon>Tracheophyta</taxon>
        <taxon>Spermatophyta</taxon>
        <taxon>Magnoliopsida</taxon>
        <taxon>eudicotyledons</taxon>
        <taxon>Gunneridae</taxon>
        <taxon>Pentapetalae</taxon>
        <taxon>rosids</taxon>
        <taxon>fabids</taxon>
        <taxon>Fabales</taxon>
        <taxon>Fabaceae</taxon>
        <taxon>Papilionoideae</taxon>
        <taxon>50 kb inversion clade</taxon>
        <taxon>NPAAA clade</taxon>
        <taxon>Hologalegina</taxon>
        <taxon>IRL clade</taxon>
        <taxon>Trifolieae</taxon>
        <taxon>Trifolium</taxon>
    </lineage>
</organism>
<dbReference type="AlphaFoldDB" id="A0A392W242"/>
<proteinExistence type="predicted"/>
<keyword evidence="3" id="KW-1185">Reference proteome</keyword>
<feature type="region of interest" description="Disordered" evidence="1">
    <location>
        <begin position="1"/>
        <end position="42"/>
    </location>
</feature>
<sequence length="42" mass="4416">MEEFGGLRRQSDIVSGKVTATGDSSKDGENDGEKEDSGKLGK</sequence>
<feature type="compositionally biased region" description="Basic and acidic residues" evidence="1">
    <location>
        <begin position="1"/>
        <end position="11"/>
    </location>
</feature>